<dbReference type="KEGG" id="rhd:R2APBS1_2044"/>
<feature type="domain" description="GtrA/DPMS transmembrane" evidence="6">
    <location>
        <begin position="18"/>
        <end position="130"/>
    </location>
</feature>
<keyword evidence="8" id="KW-1185">Reference proteome</keyword>
<reference evidence="7 8" key="1">
    <citation type="submission" date="2012-04" db="EMBL/GenBank/DDBJ databases">
        <title>Complete genome of Rhodanobacter sp. 2APBS1.</title>
        <authorList>
            <consortium name="US DOE Joint Genome Institute"/>
            <person name="Huntemann M."/>
            <person name="Wei C.-L."/>
            <person name="Han J."/>
            <person name="Detter J.C."/>
            <person name="Han C."/>
            <person name="Tapia R."/>
            <person name="Munk A.C.C."/>
            <person name="Chen A."/>
            <person name="Krypides N."/>
            <person name="Mavromatis K."/>
            <person name="Markowitz V."/>
            <person name="Szeto E."/>
            <person name="Ivanova N."/>
            <person name="Mikhailova N."/>
            <person name="Ovchinnikova G."/>
            <person name="Pagani I."/>
            <person name="Pati A."/>
            <person name="Goodwin L."/>
            <person name="Peters L."/>
            <person name="Pitluck S."/>
            <person name="Woyke T."/>
            <person name="Prakash O."/>
            <person name="Elkins J."/>
            <person name="Brown S."/>
            <person name="Palumbo A."/>
            <person name="Hemme C."/>
            <person name="Zhou J."/>
            <person name="Watson D."/>
            <person name="Jardine P."/>
            <person name="Kostka J."/>
            <person name="Green S."/>
        </authorList>
    </citation>
    <scope>NUCLEOTIDE SEQUENCE [LARGE SCALE GENOMIC DNA]</scope>
    <source>
        <strain evidence="7 8">2APBS1</strain>
    </source>
</reference>
<dbReference type="STRING" id="666685.R2APBS1_2044"/>
<dbReference type="AlphaFoldDB" id="M4NGE6"/>
<dbReference type="Proteomes" id="UP000011859">
    <property type="component" value="Chromosome"/>
</dbReference>
<evidence type="ECO:0000259" key="6">
    <source>
        <dbReference type="Pfam" id="PF04138"/>
    </source>
</evidence>
<feature type="transmembrane region" description="Helical" evidence="5">
    <location>
        <begin position="42"/>
        <end position="61"/>
    </location>
</feature>
<evidence type="ECO:0000313" key="8">
    <source>
        <dbReference type="Proteomes" id="UP000011859"/>
    </source>
</evidence>
<dbReference type="EMBL" id="CP003470">
    <property type="protein sequence ID" value="AGG89167.1"/>
    <property type="molecule type" value="Genomic_DNA"/>
</dbReference>
<dbReference type="eggNOG" id="ENOG5031Y3N">
    <property type="taxonomic scope" value="Bacteria"/>
</dbReference>
<organism evidence="7 8">
    <name type="scientific">Rhodanobacter denitrificans</name>
    <dbReference type="NCBI Taxonomy" id="666685"/>
    <lineage>
        <taxon>Bacteria</taxon>
        <taxon>Pseudomonadati</taxon>
        <taxon>Pseudomonadota</taxon>
        <taxon>Gammaproteobacteria</taxon>
        <taxon>Lysobacterales</taxon>
        <taxon>Rhodanobacteraceae</taxon>
        <taxon>Rhodanobacter</taxon>
    </lineage>
</organism>
<feature type="transmembrane region" description="Helical" evidence="5">
    <location>
        <begin position="16"/>
        <end position="36"/>
    </location>
</feature>
<keyword evidence="3 5" id="KW-1133">Transmembrane helix</keyword>
<dbReference type="HOGENOM" id="CLU_1905073_0_0_6"/>
<protein>
    <submittedName>
        <fullName evidence="7">Putative membrane protein</fullName>
    </submittedName>
</protein>
<dbReference type="Pfam" id="PF04138">
    <property type="entry name" value="GtrA_DPMS_TM"/>
    <property type="match status" value="1"/>
</dbReference>
<sequence>MFLRSITLNDGVRRTFFFLLAGGTGFLLYFCISMVLHYGFRVGEVVSAIFGTLLPIPPTFWMQRRLTFQSDTPKRQALPRYAVLQLGNAAVVSGLTALGTKMGLSGGLIFLIAGVTGALISYVVQSKLVFHEN</sequence>
<dbReference type="GO" id="GO:0000271">
    <property type="term" value="P:polysaccharide biosynthetic process"/>
    <property type="evidence" value="ECO:0007669"/>
    <property type="project" value="InterPro"/>
</dbReference>
<name>M4NGE6_9GAMM</name>
<accession>M4NGE6</accession>
<evidence type="ECO:0000256" key="2">
    <source>
        <dbReference type="ARBA" id="ARBA00022692"/>
    </source>
</evidence>
<keyword evidence="2 5" id="KW-0812">Transmembrane</keyword>
<keyword evidence="4 5" id="KW-0472">Membrane</keyword>
<comment type="subcellular location">
    <subcellularLocation>
        <location evidence="1">Membrane</location>
        <topology evidence="1">Multi-pass membrane protein</topology>
    </subcellularLocation>
</comment>
<evidence type="ECO:0000256" key="1">
    <source>
        <dbReference type="ARBA" id="ARBA00004141"/>
    </source>
</evidence>
<feature type="transmembrane region" description="Helical" evidence="5">
    <location>
        <begin position="81"/>
        <end position="98"/>
    </location>
</feature>
<evidence type="ECO:0000256" key="5">
    <source>
        <dbReference type="SAM" id="Phobius"/>
    </source>
</evidence>
<evidence type="ECO:0000256" key="3">
    <source>
        <dbReference type="ARBA" id="ARBA00022989"/>
    </source>
</evidence>
<proteinExistence type="predicted"/>
<dbReference type="InterPro" id="IPR007267">
    <property type="entry name" value="GtrA_DPMS_TM"/>
</dbReference>
<evidence type="ECO:0000313" key="7">
    <source>
        <dbReference type="EMBL" id="AGG89167.1"/>
    </source>
</evidence>
<gene>
    <name evidence="7" type="ORF">R2APBS1_2044</name>
</gene>
<evidence type="ECO:0000256" key="4">
    <source>
        <dbReference type="ARBA" id="ARBA00023136"/>
    </source>
</evidence>
<dbReference type="OrthoDB" id="6053916at2"/>
<feature type="transmembrane region" description="Helical" evidence="5">
    <location>
        <begin position="104"/>
        <end position="124"/>
    </location>
</feature>
<dbReference type="RefSeq" id="WP_015447892.1">
    <property type="nucleotide sequence ID" value="NC_020541.1"/>
</dbReference>
<dbReference type="GO" id="GO:0016020">
    <property type="term" value="C:membrane"/>
    <property type="evidence" value="ECO:0007669"/>
    <property type="project" value="UniProtKB-SubCell"/>
</dbReference>